<name>A0A644XD11_9ZZZZ</name>
<sequence>MFLRGKTQIIVTQRAATAMRCDIIYVLDRGKVVGSGTHAELMENCPIYREIYVSQLGEPTSEKGGEQDA</sequence>
<gene>
    <name evidence="1" type="ORF">SDC9_60476</name>
</gene>
<organism evidence="1">
    <name type="scientific">bioreactor metagenome</name>
    <dbReference type="NCBI Taxonomy" id="1076179"/>
    <lineage>
        <taxon>unclassified sequences</taxon>
        <taxon>metagenomes</taxon>
        <taxon>ecological metagenomes</taxon>
    </lineage>
</organism>
<dbReference type="AlphaFoldDB" id="A0A644XD11"/>
<evidence type="ECO:0000313" key="1">
    <source>
        <dbReference type="EMBL" id="MPM14116.1"/>
    </source>
</evidence>
<proteinExistence type="predicted"/>
<comment type="caution">
    <text evidence="1">The sequence shown here is derived from an EMBL/GenBank/DDBJ whole genome shotgun (WGS) entry which is preliminary data.</text>
</comment>
<reference evidence="1" key="1">
    <citation type="submission" date="2019-08" db="EMBL/GenBank/DDBJ databases">
        <authorList>
            <person name="Kucharzyk K."/>
            <person name="Murdoch R.W."/>
            <person name="Higgins S."/>
            <person name="Loffler F."/>
        </authorList>
    </citation>
    <scope>NUCLEOTIDE SEQUENCE</scope>
</reference>
<dbReference type="SUPFAM" id="SSF52540">
    <property type="entry name" value="P-loop containing nucleoside triphosphate hydrolases"/>
    <property type="match status" value="1"/>
</dbReference>
<dbReference type="EMBL" id="VSSQ01002228">
    <property type="protein sequence ID" value="MPM14116.1"/>
    <property type="molecule type" value="Genomic_DNA"/>
</dbReference>
<protein>
    <recommendedName>
        <fullName evidence="2">ABC transporter ATP-binding protein</fullName>
    </recommendedName>
</protein>
<accession>A0A644XD11</accession>
<dbReference type="Gene3D" id="3.40.50.300">
    <property type="entry name" value="P-loop containing nucleotide triphosphate hydrolases"/>
    <property type="match status" value="1"/>
</dbReference>
<dbReference type="InterPro" id="IPR027417">
    <property type="entry name" value="P-loop_NTPase"/>
</dbReference>
<evidence type="ECO:0008006" key="2">
    <source>
        <dbReference type="Google" id="ProtNLM"/>
    </source>
</evidence>